<protein>
    <submittedName>
        <fullName evidence="2">Uncharacterized protein</fullName>
    </submittedName>
</protein>
<dbReference type="Gramene" id="OE9A062578T1">
    <property type="protein sequence ID" value="OE9A062578C1"/>
    <property type="gene ID" value="OE9A062578"/>
</dbReference>
<dbReference type="Proteomes" id="UP000594638">
    <property type="component" value="Unassembled WGS sequence"/>
</dbReference>
<evidence type="ECO:0000313" key="2">
    <source>
        <dbReference type="EMBL" id="CAA3019449.1"/>
    </source>
</evidence>
<comment type="caution">
    <text evidence="2">The sequence shown here is derived from an EMBL/GenBank/DDBJ whole genome shotgun (WGS) entry which is preliminary data.</text>
</comment>
<sequence>APGAQDHHADRGGALRHRRGLHHGRLVPVGTHRGARAAGHCGGLCLGGRHAVQLRDGPRAHTRAPEPDLPGAASSPALQAWVCVVHAVGSVLVEAPQPLTSHPCMFVHAGALCGCDRPSQYQLWTPCCCLPAVVKSVKTVKLRLAAQALPTVEEHASLP</sequence>
<dbReference type="AlphaFoldDB" id="A0A8S0US70"/>
<feature type="compositionally biased region" description="Basic and acidic residues" evidence="1">
    <location>
        <begin position="1"/>
        <end position="13"/>
    </location>
</feature>
<reference evidence="2 3" key="1">
    <citation type="submission" date="2019-12" db="EMBL/GenBank/DDBJ databases">
        <authorList>
            <person name="Alioto T."/>
            <person name="Alioto T."/>
            <person name="Gomez Garrido J."/>
        </authorList>
    </citation>
    <scope>NUCLEOTIDE SEQUENCE [LARGE SCALE GENOMIC DNA]</scope>
</reference>
<feature type="region of interest" description="Disordered" evidence="1">
    <location>
        <begin position="1"/>
        <end position="23"/>
    </location>
</feature>
<evidence type="ECO:0000256" key="1">
    <source>
        <dbReference type="SAM" id="MobiDB-lite"/>
    </source>
</evidence>
<organism evidence="2 3">
    <name type="scientific">Olea europaea subsp. europaea</name>
    <dbReference type="NCBI Taxonomy" id="158383"/>
    <lineage>
        <taxon>Eukaryota</taxon>
        <taxon>Viridiplantae</taxon>
        <taxon>Streptophyta</taxon>
        <taxon>Embryophyta</taxon>
        <taxon>Tracheophyta</taxon>
        <taxon>Spermatophyta</taxon>
        <taxon>Magnoliopsida</taxon>
        <taxon>eudicotyledons</taxon>
        <taxon>Gunneridae</taxon>
        <taxon>Pentapetalae</taxon>
        <taxon>asterids</taxon>
        <taxon>lamiids</taxon>
        <taxon>Lamiales</taxon>
        <taxon>Oleaceae</taxon>
        <taxon>Oleeae</taxon>
        <taxon>Olea</taxon>
    </lineage>
</organism>
<feature type="non-terminal residue" evidence="2">
    <location>
        <position position="1"/>
    </location>
</feature>
<keyword evidence="3" id="KW-1185">Reference proteome</keyword>
<proteinExistence type="predicted"/>
<dbReference type="EMBL" id="CACTIH010008838">
    <property type="protein sequence ID" value="CAA3019449.1"/>
    <property type="molecule type" value="Genomic_DNA"/>
</dbReference>
<accession>A0A8S0US70</accession>
<feature type="compositionally biased region" description="Basic residues" evidence="1">
    <location>
        <begin position="14"/>
        <end position="23"/>
    </location>
</feature>
<name>A0A8S0US70_OLEEU</name>
<evidence type="ECO:0000313" key="3">
    <source>
        <dbReference type="Proteomes" id="UP000594638"/>
    </source>
</evidence>
<gene>
    <name evidence="2" type="ORF">OLEA9_A062578</name>
</gene>